<sequence length="140" mass="16338">MAMANAVSYTCAFYLAEGSLSFQKGILSLFMSQQSSEPRSRPHSLVTSQERRRRRVEFSRRREHRLQRAKTPRRVIDGKFMQSARRFHESKQKRPYGSSPWQIEFNAFQVRAIRYGDNWVPMFQDDTPSIQMGNGSVNSS</sequence>
<gene>
    <name evidence="2" type="ORF">EYF80_052584</name>
</gene>
<accession>A0A4Z2F8R5</accession>
<keyword evidence="3" id="KW-1185">Reference proteome</keyword>
<name>A0A4Z2F8R5_9TELE</name>
<organism evidence="2 3">
    <name type="scientific">Liparis tanakae</name>
    <name type="common">Tanaka's snailfish</name>
    <dbReference type="NCBI Taxonomy" id="230148"/>
    <lineage>
        <taxon>Eukaryota</taxon>
        <taxon>Metazoa</taxon>
        <taxon>Chordata</taxon>
        <taxon>Craniata</taxon>
        <taxon>Vertebrata</taxon>
        <taxon>Euteleostomi</taxon>
        <taxon>Actinopterygii</taxon>
        <taxon>Neopterygii</taxon>
        <taxon>Teleostei</taxon>
        <taxon>Neoteleostei</taxon>
        <taxon>Acanthomorphata</taxon>
        <taxon>Eupercaria</taxon>
        <taxon>Perciformes</taxon>
        <taxon>Cottioidei</taxon>
        <taxon>Cottales</taxon>
        <taxon>Liparidae</taxon>
        <taxon>Liparis</taxon>
    </lineage>
</organism>
<evidence type="ECO:0000313" key="2">
    <source>
        <dbReference type="EMBL" id="TNN37253.1"/>
    </source>
</evidence>
<feature type="compositionally biased region" description="Basic residues" evidence="1">
    <location>
        <begin position="51"/>
        <end position="72"/>
    </location>
</feature>
<proteinExistence type="predicted"/>
<evidence type="ECO:0000256" key="1">
    <source>
        <dbReference type="SAM" id="MobiDB-lite"/>
    </source>
</evidence>
<evidence type="ECO:0000313" key="3">
    <source>
        <dbReference type="Proteomes" id="UP000314294"/>
    </source>
</evidence>
<protein>
    <submittedName>
        <fullName evidence="2">Uncharacterized protein</fullName>
    </submittedName>
</protein>
<dbReference type="AlphaFoldDB" id="A0A4Z2F8R5"/>
<dbReference type="EMBL" id="SRLO01001513">
    <property type="protein sequence ID" value="TNN37253.1"/>
    <property type="molecule type" value="Genomic_DNA"/>
</dbReference>
<comment type="caution">
    <text evidence="2">The sequence shown here is derived from an EMBL/GenBank/DDBJ whole genome shotgun (WGS) entry which is preliminary data.</text>
</comment>
<reference evidence="2 3" key="1">
    <citation type="submission" date="2019-03" db="EMBL/GenBank/DDBJ databases">
        <title>First draft genome of Liparis tanakae, snailfish: a comprehensive survey of snailfish specific genes.</title>
        <authorList>
            <person name="Kim W."/>
            <person name="Song I."/>
            <person name="Jeong J.-H."/>
            <person name="Kim D."/>
            <person name="Kim S."/>
            <person name="Ryu S."/>
            <person name="Song J.Y."/>
            <person name="Lee S.K."/>
        </authorList>
    </citation>
    <scope>NUCLEOTIDE SEQUENCE [LARGE SCALE GENOMIC DNA]</scope>
    <source>
        <tissue evidence="2">Muscle</tissue>
    </source>
</reference>
<dbReference type="Proteomes" id="UP000314294">
    <property type="component" value="Unassembled WGS sequence"/>
</dbReference>
<feature type="region of interest" description="Disordered" evidence="1">
    <location>
        <begin position="33"/>
        <end position="72"/>
    </location>
</feature>